<feature type="domain" description="DDH" evidence="6">
    <location>
        <begin position="101"/>
        <end position="224"/>
    </location>
</feature>
<dbReference type="Pfam" id="PF01368">
    <property type="entry name" value="DHH"/>
    <property type="match status" value="1"/>
</dbReference>
<dbReference type="Pfam" id="PF17768">
    <property type="entry name" value="RecJ_OB"/>
    <property type="match status" value="1"/>
</dbReference>
<keyword evidence="5 9" id="KW-0269">Exonuclease</keyword>
<dbReference type="SUPFAM" id="SSF64182">
    <property type="entry name" value="DHH phosphoesterases"/>
    <property type="match status" value="1"/>
</dbReference>
<evidence type="ECO:0000256" key="2">
    <source>
        <dbReference type="ARBA" id="ARBA00019841"/>
    </source>
</evidence>
<dbReference type="InterPro" id="IPR001667">
    <property type="entry name" value="DDH_dom"/>
</dbReference>
<dbReference type="GO" id="GO:0008409">
    <property type="term" value="F:5'-3' exonuclease activity"/>
    <property type="evidence" value="ECO:0007669"/>
    <property type="project" value="InterPro"/>
</dbReference>
<dbReference type="NCBIfam" id="TIGR00644">
    <property type="entry name" value="recJ"/>
    <property type="match status" value="1"/>
</dbReference>
<sequence length="616" mass="65304">MAAERAIPERAFLGVASSATGKGWRDRLDEAGQARALTIAQHSGLSDLMSRILAGRDVAPDRAESFLDPTLRGLLPDPFTLTAMEAATQRLVAAILRRETVAIFGDYDVDGACSAALLAEFLDHCGTPRLLHIPDRITEGYGPNTEAIRAFAHQGAKLLVTVDCGTTSFEPFAEAKKLGLDTIVLDHHQAPENLPEAIVVNPNRQDDMSGQGALCAAGVVFLTLIAVNRALRQSGFWREYPEPDLLLGTDLVGLATVADVAPLTGLNRAFVVKGLALMKTRARPGLRALADVAGVNGPPRAWHLGFLLGPRINAGGRIGDAALGAKLMLERDDLQAGLIAAELDRLNGERQILEKSMVEQALAQAELTLQLDAPRISGVPDMRLSKDRSREHPTSVVIVGGDDWQPGIVGLVASRLKEAYGRPAFALAFTGDLATGSARSIAGVDLGKAVRAAVERGLLEKGGGHAMAAGVTIKREKLDAFQAFLEEALAEKVAQARKNTGLSIDGLLTAGACAPRMVEELEKAGPFGAGNPEPVFALPDHRITEVIPFGADHLRIRVQAGDGAKLELVSFRSAQTALGQALGQGRGRAHLACSLSLDHWGGKPRVSARLVDMAWV</sequence>
<keyword evidence="4" id="KW-0378">Hydrolase</keyword>
<evidence type="ECO:0000259" key="8">
    <source>
        <dbReference type="Pfam" id="PF17768"/>
    </source>
</evidence>
<evidence type="ECO:0000256" key="4">
    <source>
        <dbReference type="ARBA" id="ARBA00022801"/>
    </source>
</evidence>
<evidence type="ECO:0000256" key="5">
    <source>
        <dbReference type="ARBA" id="ARBA00022839"/>
    </source>
</evidence>
<dbReference type="InterPro" id="IPR041122">
    <property type="entry name" value="RecJ_OB"/>
</dbReference>
<dbReference type="InterPro" id="IPR038763">
    <property type="entry name" value="DHH_sf"/>
</dbReference>
<dbReference type="Pfam" id="PF02272">
    <property type="entry name" value="DHHA1"/>
    <property type="match status" value="1"/>
</dbReference>
<organism evidence="9 10">
    <name type="scientific">Rhodoblastus sphagnicola</name>
    <dbReference type="NCBI Taxonomy" id="333368"/>
    <lineage>
        <taxon>Bacteria</taxon>
        <taxon>Pseudomonadati</taxon>
        <taxon>Pseudomonadota</taxon>
        <taxon>Alphaproteobacteria</taxon>
        <taxon>Hyphomicrobiales</taxon>
        <taxon>Rhodoblastaceae</taxon>
        <taxon>Rhodoblastus</taxon>
    </lineage>
</organism>
<evidence type="ECO:0000313" key="10">
    <source>
        <dbReference type="Proteomes" id="UP000239089"/>
    </source>
</evidence>
<keyword evidence="3" id="KW-0540">Nuclease</keyword>
<evidence type="ECO:0000313" key="9">
    <source>
        <dbReference type="EMBL" id="PPQ33123.1"/>
    </source>
</evidence>
<evidence type="ECO:0000256" key="1">
    <source>
        <dbReference type="ARBA" id="ARBA00005915"/>
    </source>
</evidence>
<dbReference type="RefSeq" id="WP_104506372.1">
    <property type="nucleotide sequence ID" value="NZ_JACIGC010000001.1"/>
</dbReference>
<feature type="domain" description="RecJ OB" evidence="8">
    <location>
        <begin position="504"/>
        <end position="612"/>
    </location>
</feature>
<evidence type="ECO:0000259" key="7">
    <source>
        <dbReference type="Pfam" id="PF02272"/>
    </source>
</evidence>
<comment type="similarity">
    <text evidence="1">Belongs to the RecJ family.</text>
</comment>
<dbReference type="PANTHER" id="PTHR30255:SF2">
    <property type="entry name" value="SINGLE-STRANDED-DNA-SPECIFIC EXONUCLEASE RECJ"/>
    <property type="match status" value="1"/>
</dbReference>
<dbReference type="EMBL" id="NHSJ01000028">
    <property type="protein sequence ID" value="PPQ33123.1"/>
    <property type="molecule type" value="Genomic_DNA"/>
</dbReference>
<dbReference type="OrthoDB" id="9809852at2"/>
<dbReference type="InterPro" id="IPR051673">
    <property type="entry name" value="SSDNA_exonuclease_RecJ"/>
</dbReference>
<dbReference type="Proteomes" id="UP000239089">
    <property type="component" value="Unassembled WGS sequence"/>
</dbReference>
<proteinExistence type="inferred from homology"/>
<dbReference type="Gene3D" id="3.10.310.30">
    <property type="match status" value="1"/>
</dbReference>
<evidence type="ECO:0000256" key="3">
    <source>
        <dbReference type="ARBA" id="ARBA00022722"/>
    </source>
</evidence>
<dbReference type="PANTHER" id="PTHR30255">
    <property type="entry name" value="SINGLE-STRANDED-DNA-SPECIFIC EXONUCLEASE RECJ"/>
    <property type="match status" value="1"/>
</dbReference>
<comment type="caution">
    <text evidence="9">The sequence shown here is derived from an EMBL/GenBank/DDBJ whole genome shotgun (WGS) entry which is preliminary data.</text>
</comment>
<dbReference type="InterPro" id="IPR003156">
    <property type="entry name" value="DHHA1_dom"/>
</dbReference>
<protein>
    <recommendedName>
        <fullName evidence="2">Single-stranded-DNA-specific exonuclease RecJ</fullName>
    </recommendedName>
</protein>
<accession>A0A2S6NET9</accession>
<dbReference type="GO" id="GO:0003676">
    <property type="term" value="F:nucleic acid binding"/>
    <property type="evidence" value="ECO:0007669"/>
    <property type="project" value="InterPro"/>
</dbReference>
<dbReference type="InterPro" id="IPR004610">
    <property type="entry name" value="RecJ"/>
</dbReference>
<dbReference type="Gene3D" id="3.90.1640.30">
    <property type="match status" value="1"/>
</dbReference>
<dbReference type="GO" id="GO:0006310">
    <property type="term" value="P:DNA recombination"/>
    <property type="evidence" value="ECO:0007669"/>
    <property type="project" value="InterPro"/>
</dbReference>
<evidence type="ECO:0000259" key="6">
    <source>
        <dbReference type="Pfam" id="PF01368"/>
    </source>
</evidence>
<reference evidence="9 10" key="1">
    <citation type="journal article" date="2018" name="Arch. Microbiol.">
        <title>New insights into the metabolic potential of the phototrophic purple bacterium Rhodopila globiformis DSM 161(T) from its draft genome sequence and evidence for a vanadium-dependent nitrogenase.</title>
        <authorList>
            <person name="Imhoff J.F."/>
            <person name="Rahn T."/>
            <person name="Kunzel S."/>
            <person name="Neulinger S.C."/>
        </authorList>
    </citation>
    <scope>NUCLEOTIDE SEQUENCE [LARGE SCALE GENOMIC DNA]</scope>
    <source>
        <strain evidence="9 10">DSM 16996</strain>
    </source>
</reference>
<dbReference type="AlphaFoldDB" id="A0A2S6NET9"/>
<keyword evidence="10" id="KW-1185">Reference proteome</keyword>
<feature type="domain" description="DHHA1" evidence="7">
    <location>
        <begin position="396"/>
        <end position="490"/>
    </location>
</feature>
<gene>
    <name evidence="9" type="ORF">CCR94_02845</name>
</gene>
<name>A0A2S6NET9_9HYPH</name>
<dbReference type="GO" id="GO:0006281">
    <property type="term" value="P:DNA repair"/>
    <property type="evidence" value="ECO:0007669"/>
    <property type="project" value="InterPro"/>
</dbReference>